<comment type="caution">
    <text evidence="7">The sequence shown here is derived from an EMBL/GenBank/DDBJ whole genome shotgun (WGS) entry which is preliminary data.</text>
</comment>
<feature type="domain" description="RNA polymerase sigma factor 70 region 4 type 2" evidence="6">
    <location>
        <begin position="127"/>
        <end position="178"/>
    </location>
</feature>
<dbReference type="InterPro" id="IPR036388">
    <property type="entry name" value="WH-like_DNA-bd_sf"/>
</dbReference>
<reference evidence="7 8" key="1">
    <citation type="submission" date="2018-02" db="EMBL/GenBank/DDBJ databases">
        <authorList>
            <person name="Cohen D.B."/>
            <person name="Kent A.D."/>
        </authorList>
    </citation>
    <scope>NUCLEOTIDE SEQUENCE [LARGE SCALE GENOMIC DNA]</scope>
    <source>
        <strain evidence="7 8">CCAP 1448/3</strain>
    </source>
</reference>
<dbReference type="SUPFAM" id="SSF88946">
    <property type="entry name" value="Sigma2 domain of RNA polymerase sigma factors"/>
    <property type="match status" value="1"/>
</dbReference>
<accession>A0A2T1C8G8</accession>
<evidence type="ECO:0000256" key="1">
    <source>
        <dbReference type="ARBA" id="ARBA00010641"/>
    </source>
</evidence>
<evidence type="ECO:0000259" key="5">
    <source>
        <dbReference type="Pfam" id="PF04542"/>
    </source>
</evidence>
<comment type="similarity">
    <text evidence="1">Belongs to the sigma-70 factor family. ECF subfamily.</text>
</comment>
<reference evidence="7 8" key="2">
    <citation type="submission" date="2018-03" db="EMBL/GenBank/DDBJ databases">
        <title>The ancient ancestry and fast evolution of plastids.</title>
        <authorList>
            <person name="Moore K.R."/>
            <person name="Magnabosco C."/>
            <person name="Momper L."/>
            <person name="Gold D.A."/>
            <person name="Bosak T."/>
            <person name="Fournier G.P."/>
        </authorList>
    </citation>
    <scope>NUCLEOTIDE SEQUENCE [LARGE SCALE GENOMIC DNA]</scope>
    <source>
        <strain evidence="7 8">CCAP 1448/3</strain>
    </source>
</reference>
<dbReference type="PANTHER" id="PTHR43133">
    <property type="entry name" value="RNA POLYMERASE ECF-TYPE SIGMA FACTO"/>
    <property type="match status" value="1"/>
</dbReference>
<evidence type="ECO:0000313" key="8">
    <source>
        <dbReference type="Proteomes" id="UP000238762"/>
    </source>
</evidence>
<name>A0A2T1C8G8_9CYAN</name>
<dbReference type="PANTHER" id="PTHR43133:SF62">
    <property type="entry name" value="RNA POLYMERASE SIGMA FACTOR SIGZ"/>
    <property type="match status" value="1"/>
</dbReference>
<evidence type="ECO:0000256" key="4">
    <source>
        <dbReference type="ARBA" id="ARBA00023163"/>
    </source>
</evidence>
<gene>
    <name evidence="7" type="ORF">C7B64_03165</name>
</gene>
<evidence type="ECO:0000313" key="7">
    <source>
        <dbReference type="EMBL" id="PSB04572.1"/>
    </source>
</evidence>
<dbReference type="InterPro" id="IPR039425">
    <property type="entry name" value="RNA_pol_sigma-70-like"/>
</dbReference>
<dbReference type="Gene3D" id="1.10.1740.10">
    <property type="match status" value="1"/>
</dbReference>
<sequence length="189" mass="21909">MKNHGCIVTPFTSEDLDLFYGLKAKDAAAIGKLYDRYGGLMYSLAFRILGNSQEAEDLIQEIFVNLWQKCSYDPTRGSLKSFLLILVRSRAIDRWRSQKNTQHRLENWQNEMLLVDEDDPHTDDITERVRSALTELPETQRQALEMAYYQGLSQSEIAKQLDVPLGTVKSWFRLGFVKMRQMLKDLTPN</sequence>
<proteinExistence type="inferred from homology"/>
<dbReference type="NCBIfam" id="NF009172">
    <property type="entry name" value="PRK12519.1"/>
    <property type="match status" value="1"/>
</dbReference>
<dbReference type="GO" id="GO:0006352">
    <property type="term" value="P:DNA-templated transcription initiation"/>
    <property type="evidence" value="ECO:0007669"/>
    <property type="project" value="InterPro"/>
</dbReference>
<dbReference type="Gene3D" id="1.10.10.10">
    <property type="entry name" value="Winged helix-like DNA-binding domain superfamily/Winged helix DNA-binding domain"/>
    <property type="match status" value="1"/>
</dbReference>
<protein>
    <submittedName>
        <fullName evidence="7">RNA polymerase subunit sigma</fullName>
    </submittedName>
</protein>
<dbReference type="Pfam" id="PF04542">
    <property type="entry name" value="Sigma70_r2"/>
    <property type="match status" value="1"/>
</dbReference>
<dbReference type="EMBL" id="PVWJ01000010">
    <property type="protein sequence ID" value="PSB04572.1"/>
    <property type="molecule type" value="Genomic_DNA"/>
</dbReference>
<dbReference type="GO" id="GO:0016987">
    <property type="term" value="F:sigma factor activity"/>
    <property type="evidence" value="ECO:0007669"/>
    <property type="project" value="UniProtKB-KW"/>
</dbReference>
<dbReference type="GO" id="GO:0003677">
    <property type="term" value="F:DNA binding"/>
    <property type="evidence" value="ECO:0007669"/>
    <property type="project" value="InterPro"/>
</dbReference>
<dbReference type="InterPro" id="IPR013249">
    <property type="entry name" value="RNA_pol_sigma70_r4_t2"/>
</dbReference>
<dbReference type="Pfam" id="PF08281">
    <property type="entry name" value="Sigma70_r4_2"/>
    <property type="match status" value="1"/>
</dbReference>
<dbReference type="InterPro" id="IPR007627">
    <property type="entry name" value="RNA_pol_sigma70_r2"/>
</dbReference>
<dbReference type="OrthoDB" id="9784272at2"/>
<dbReference type="InterPro" id="IPR013325">
    <property type="entry name" value="RNA_pol_sigma_r2"/>
</dbReference>
<keyword evidence="2" id="KW-0805">Transcription regulation</keyword>
<dbReference type="Proteomes" id="UP000238762">
    <property type="component" value="Unassembled WGS sequence"/>
</dbReference>
<evidence type="ECO:0000259" key="6">
    <source>
        <dbReference type="Pfam" id="PF08281"/>
    </source>
</evidence>
<dbReference type="InterPro" id="IPR013324">
    <property type="entry name" value="RNA_pol_sigma_r3/r4-like"/>
</dbReference>
<dbReference type="AlphaFoldDB" id="A0A2T1C8G8"/>
<dbReference type="InterPro" id="IPR014284">
    <property type="entry name" value="RNA_pol_sigma-70_dom"/>
</dbReference>
<keyword evidence="3" id="KW-0731">Sigma factor</keyword>
<organism evidence="7 8">
    <name type="scientific">Merismopedia glauca CCAP 1448/3</name>
    <dbReference type="NCBI Taxonomy" id="1296344"/>
    <lineage>
        <taxon>Bacteria</taxon>
        <taxon>Bacillati</taxon>
        <taxon>Cyanobacteriota</taxon>
        <taxon>Cyanophyceae</taxon>
        <taxon>Synechococcales</taxon>
        <taxon>Merismopediaceae</taxon>
        <taxon>Merismopedia</taxon>
    </lineage>
</organism>
<dbReference type="CDD" id="cd06171">
    <property type="entry name" value="Sigma70_r4"/>
    <property type="match status" value="1"/>
</dbReference>
<evidence type="ECO:0000256" key="3">
    <source>
        <dbReference type="ARBA" id="ARBA00023082"/>
    </source>
</evidence>
<keyword evidence="4" id="KW-0804">Transcription</keyword>
<keyword evidence="8" id="KW-1185">Reference proteome</keyword>
<dbReference type="NCBIfam" id="TIGR02937">
    <property type="entry name" value="sigma70-ECF"/>
    <property type="match status" value="1"/>
</dbReference>
<dbReference type="SUPFAM" id="SSF88659">
    <property type="entry name" value="Sigma3 and sigma4 domains of RNA polymerase sigma factors"/>
    <property type="match status" value="1"/>
</dbReference>
<evidence type="ECO:0000256" key="2">
    <source>
        <dbReference type="ARBA" id="ARBA00023015"/>
    </source>
</evidence>
<feature type="domain" description="RNA polymerase sigma-70 region 2" evidence="5">
    <location>
        <begin position="33"/>
        <end position="100"/>
    </location>
</feature>